<dbReference type="AlphaFoldDB" id="A0A5K3G291"/>
<name>A0A5K3G291_MESCO</name>
<reference evidence="1" key="1">
    <citation type="submission" date="2019-11" db="UniProtKB">
        <authorList>
            <consortium name="WormBaseParasite"/>
        </authorList>
    </citation>
    <scope>IDENTIFICATION</scope>
</reference>
<proteinExistence type="predicted"/>
<evidence type="ECO:0000313" key="1">
    <source>
        <dbReference type="WBParaSite" id="MCU_014857-RA"/>
    </source>
</evidence>
<organism evidence="1">
    <name type="scientific">Mesocestoides corti</name>
    <name type="common">Flatworm</name>
    <dbReference type="NCBI Taxonomy" id="53468"/>
    <lineage>
        <taxon>Eukaryota</taxon>
        <taxon>Metazoa</taxon>
        <taxon>Spiralia</taxon>
        <taxon>Lophotrochozoa</taxon>
        <taxon>Platyhelminthes</taxon>
        <taxon>Cestoda</taxon>
        <taxon>Eucestoda</taxon>
        <taxon>Cyclophyllidea</taxon>
        <taxon>Mesocestoididae</taxon>
        <taxon>Mesocestoides</taxon>
    </lineage>
</organism>
<sequence>MDQHRANLSLQELATVALRIRQQSEAPLYASARRSSCYLDRRFMYWHGAYQVRGLGPIADLRSHFVVADSADGCEDMGLRGLTGDLRTCSESHKPGSDGCGHREVAELVLWSTSESVGLQPVARVGCC</sequence>
<dbReference type="WBParaSite" id="MCU_014857-RA">
    <property type="protein sequence ID" value="MCU_014857-RA"/>
    <property type="gene ID" value="MCU_014857"/>
</dbReference>
<accession>A0A5K3G291</accession>
<protein>
    <submittedName>
        <fullName evidence="1">SCP domain-containing protein</fullName>
    </submittedName>
</protein>